<organism evidence="1 2">
    <name type="scientific">Rhizobium aquaticum</name>
    <dbReference type="NCBI Taxonomy" id="1549636"/>
    <lineage>
        <taxon>Bacteria</taxon>
        <taxon>Pseudomonadati</taxon>
        <taxon>Pseudomonadota</taxon>
        <taxon>Alphaproteobacteria</taxon>
        <taxon>Hyphomicrobiales</taxon>
        <taxon>Rhizobiaceae</taxon>
        <taxon>Rhizobium/Agrobacterium group</taxon>
        <taxon>Rhizobium</taxon>
    </lineage>
</organism>
<comment type="caution">
    <text evidence="1">The sequence shown here is derived from an EMBL/GenBank/DDBJ whole genome shotgun (WGS) entry which is preliminary data.</text>
</comment>
<dbReference type="EMBL" id="JBEPMB010000001">
    <property type="protein sequence ID" value="MET3612140.1"/>
    <property type="molecule type" value="Genomic_DNA"/>
</dbReference>
<name>A0ABV2IWG6_9HYPH</name>
<evidence type="ECO:0000313" key="2">
    <source>
        <dbReference type="Proteomes" id="UP001549047"/>
    </source>
</evidence>
<reference evidence="1 2" key="1">
    <citation type="submission" date="2024-06" db="EMBL/GenBank/DDBJ databases">
        <title>Genomic Encyclopedia of Type Strains, Phase IV (KMG-IV): sequencing the most valuable type-strain genomes for metagenomic binning, comparative biology and taxonomic classification.</title>
        <authorList>
            <person name="Goeker M."/>
        </authorList>
    </citation>
    <scope>NUCLEOTIDE SEQUENCE [LARGE SCALE GENOMIC DNA]</scope>
    <source>
        <strain evidence="1 2">DSM 29780</strain>
    </source>
</reference>
<keyword evidence="2" id="KW-1185">Reference proteome</keyword>
<dbReference type="RefSeq" id="WP_354554725.1">
    <property type="nucleotide sequence ID" value="NZ_JBEPMB010000001.1"/>
</dbReference>
<dbReference type="Proteomes" id="UP001549047">
    <property type="component" value="Unassembled WGS sequence"/>
</dbReference>
<proteinExistence type="predicted"/>
<gene>
    <name evidence="1" type="ORF">ABID16_000445</name>
</gene>
<protein>
    <submittedName>
        <fullName evidence="1">Uncharacterized protein</fullName>
    </submittedName>
</protein>
<accession>A0ABV2IWG6</accession>
<evidence type="ECO:0000313" key="1">
    <source>
        <dbReference type="EMBL" id="MET3612140.1"/>
    </source>
</evidence>
<sequence>MSILGTVMKTIIASREREAQRYVARVLAGMDDTTLASLGKSREGLKKGPF</sequence>